<gene>
    <name evidence="3" type="ORF">I6N96_11955</name>
</gene>
<reference evidence="3 4" key="1">
    <citation type="submission" date="2020-12" db="EMBL/GenBank/DDBJ databases">
        <title>Vagococcus allomyrinae sp. nov. and Enterococcus lavae sp. nov., isolated from the larvae of Allomyrina dichotoma.</title>
        <authorList>
            <person name="Lee S.D."/>
        </authorList>
    </citation>
    <scope>NUCLEOTIDE SEQUENCE [LARGE SCALE GENOMIC DNA]</scope>
    <source>
        <strain evidence="3 4">BWM-S5</strain>
    </source>
</reference>
<organism evidence="3 4">
    <name type="scientific">Enterococcus larvae</name>
    <dbReference type="NCBI Taxonomy" id="2794352"/>
    <lineage>
        <taxon>Bacteria</taxon>
        <taxon>Bacillati</taxon>
        <taxon>Bacillota</taxon>
        <taxon>Bacilli</taxon>
        <taxon>Lactobacillales</taxon>
        <taxon>Enterococcaceae</taxon>
        <taxon>Enterococcus</taxon>
    </lineage>
</organism>
<dbReference type="RefSeq" id="WP_209557777.1">
    <property type="nucleotide sequence ID" value="NZ_JAEDXU010000006.1"/>
</dbReference>
<name>A0ABS4CKI3_9ENTE</name>
<feature type="transmembrane region" description="Helical" evidence="2">
    <location>
        <begin position="67"/>
        <end position="87"/>
    </location>
</feature>
<feature type="region of interest" description="Disordered" evidence="1">
    <location>
        <begin position="40"/>
        <end position="60"/>
    </location>
</feature>
<feature type="compositionally biased region" description="Basic residues" evidence="1">
    <location>
        <begin position="40"/>
        <end position="52"/>
    </location>
</feature>
<keyword evidence="4" id="KW-1185">Reference proteome</keyword>
<evidence type="ECO:0000256" key="1">
    <source>
        <dbReference type="SAM" id="MobiDB-lite"/>
    </source>
</evidence>
<evidence type="ECO:0000313" key="3">
    <source>
        <dbReference type="EMBL" id="MBP1046984.1"/>
    </source>
</evidence>
<proteinExistence type="predicted"/>
<feature type="transmembrane region" description="Helical" evidence="2">
    <location>
        <begin position="6"/>
        <end position="31"/>
    </location>
</feature>
<protein>
    <submittedName>
        <fullName evidence="3">Uncharacterized protein</fullName>
    </submittedName>
</protein>
<evidence type="ECO:0000313" key="4">
    <source>
        <dbReference type="Proteomes" id="UP000673375"/>
    </source>
</evidence>
<keyword evidence="2" id="KW-0812">Transmembrane</keyword>
<dbReference type="Proteomes" id="UP000673375">
    <property type="component" value="Unassembled WGS sequence"/>
</dbReference>
<sequence length="227" mass="25706">MTILAWIIMGATAGAILCVLFAIYFFVKIILQSRKLKKIAKRPPKNKKKRRRWENTRSKLQKKRKKSIVFSLFLIFLAAGLGGASVYTNYYQSINLSSDDSTLIVRSYYLLRDFQEELQKAADETEDKAASQQNIRYLATTMAAYSTKQASTLNTKEGQSALNRYYAALSELGVNATRESNNFYGNSSLVEAFQMDIEKTIARETSAFDYFKVNQSGLEEEGASDDE</sequence>
<keyword evidence="2" id="KW-1133">Transmembrane helix</keyword>
<keyword evidence="2" id="KW-0472">Membrane</keyword>
<evidence type="ECO:0000256" key="2">
    <source>
        <dbReference type="SAM" id="Phobius"/>
    </source>
</evidence>
<dbReference type="EMBL" id="JAEDXU010000006">
    <property type="protein sequence ID" value="MBP1046984.1"/>
    <property type="molecule type" value="Genomic_DNA"/>
</dbReference>
<comment type="caution">
    <text evidence="3">The sequence shown here is derived from an EMBL/GenBank/DDBJ whole genome shotgun (WGS) entry which is preliminary data.</text>
</comment>
<accession>A0ABS4CKI3</accession>